<keyword evidence="4" id="KW-1185">Reference proteome</keyword>
<dbReference type="EMBL" id="RWJN01000487">
    <property type="protein sequence ID" value="TCD61256.1"/>
    <property type="molecule type" value="Genomic_DNA"/>
</dbReference>
<dbReference type="InterPro" id="IPR029063">
    <property type="entry name" value="SAM-dependent_MTases_sf"/>
</dbReference>
<evidence type="ECO:0000313" key="3">
    <source>
        <dbReference type="EMBL" id="TCD61256.1"/>
    </source>
</evidence>
<dbReference type="CDD" id="cd02440">
    <property type="entry name" value="AdoMet_MTases"/>
    <property type="match status" value="1"/>
</dbReference>
<gene>
    <name evidence="3" type="ORF">EIP91_008705</name>
</gene>
<dbReference type="Gene3D" id="3.40.50.150">
    <property type="entry name" value="Vaccinia Virus protein VP39"/>
    <property type="match status" value="1"/>
</dbReference>
<feature type="domain" description="Methyltransferase type 12" evidence="2">
    <location>
        <begin position="62"/>
        <end position="167"/>
    </location>
</feature>
<dbReference type="AlphaFoldDB" id="A0A4R0R4S1"/>
<dbReference type="PIRSF" id="PIRSF011491">
    <property type="entry name" value="Mtase_YbcY_prd"/>
    <property type="match status" value="1"/>
</dbReference>
<dbReference type="GO" id="GO:0008168">
    <property type="term" value="F:methyltransferase activity"/>
    <property type="evidence" value="ECO:0007669"/>
    <property type="project" value="InterPro"/>
</dbReference>
<evidence type="ECO:0000256" key="1">
    <source>
        <dbReference type="ARBA" id="ARBA00008361"/>
    </source>
</evidence>
<comment type="caution">
    <text evidence="3">The sequence shown here is derived from an EMBL/GenBank/DDBJ whole genome shotgun (WGS) entry which is preliminary data.</text>
</comment>
<dbReference type="Pfam" id="PF08242">
    <property type="entry name" value="Methyltransf_12"/>
    <property type="match status" value="1"/>
</dbReference>
<comment type="similarity">
    <text evidence="1">Belongs to the methyltransferase superfamily.</text>
</comment>
<dbReference type="OrthoDB" id="10061782at2759"/>
<dbReference type="Proteomes" id="UP000292702">
    <property type="component" value="Unassembled WGS sequence"/>
</dbReference>
<organism evidence="3 4">
    <name type="scientific">Steccherinum ochraceum</name>
    <dbReference type="NCBI Taxonomy" id="92696"/>
    <lineage>
        <taxon>Eukaryota</taxon>
        <taxon>Fungi</taxon>
        <taxon>Dikarya</taxon>
        <taxon>Basidiomycota</taxon>
        <taxon>Agaricomycotina</taxon>
        <taxon>Agaricomycetes</taxon>
        <taxon>Polyporales</taxon>
        <taxon>Steccherinaceae</taxon>
        <taxon>Steccherinum</taxon>
    </lineage>
</organism>
<dbReference type="InterPro" id="IPR013217">
    <property type="entry name" value="Methyltransf_12"/>
</dbReference>
<reference evidence="3 4" key="1">
    <citation type="submission" date="2018-11" db="EMBL/GenBank/DDBJ databases">
        <title>Genome assembly of Steccherinum ochraceum LE-BIN_3174, the white-rot fungus of the Steccherinaceae family (The Residual Polyporoid clade, Polyporales, Basidiomycota).</title>
        <authorList>
            <person name="Fedorova T.V."/>
            <person name="Glazunova O.A."/>
            <person name="Landesman E.O."/>
            <person name="Moiseenko K.V."/>
            <person name="Psurtseva N.V."/>
            <person name="Savinova O.S."/>
            <person name="Shakhova N.V."/>
            <person name="Tyazhelova T.V."/>
            <person name="Vasina D.V."/>
        </authorList>
    </citation>
    <scope>NUCLEOTIDE SEQUENCE [LARGE SCALE GENOMIC DNA]</scope>
    <source>
        <strain evidence="3 4">LE-BIN_3174</strain>
    </source>
</reference>
<proteinExistence type="inferred from homology"/>
<name>A0A4R0R4S1_9APHY</name>
<evidence type="ECO:0000313" key="4">
    <source>
        <dbReference type="Proteomes" id="UP000292702"/>
    </source>
</evidence>
<evidence type="ECO:0000259" key="2">
    <source>
        <dbReference type="Pfam" id="PF08242"/>
    </source>
</evidence>
<dbReference type="STRING" id="92696.A0A4R0R4S1"/>
<dbReference type="SUPFAM" id="SSF53335">
    <property type="entry name" value="S-adenosyl-L-methionine-dependent methyltransferases"/>
    <property type="match status" value="1"/>
</dbReference>
<dbReference type="InterPro" id="IPR016584">
    <property type="entry name" value="MeTrfase_VrtF"/>
</dbReference>
<accession>A0A4R0R4S1</accession>
<sequence>MSSSSQPESKAIHPSAAWGASMVLPFYDWWVLSISNSYAWCCPTSTVLLPLYQKYIGAHAHMEIGVGSGYYPASSLRQLREVERLALVDLHPNALTYVEERMKKVGYAGQIDKVEQDIFKPYPSTLHGQFDSVAMFYVFHCLPGVLPTKADQVFTQLKPVLKKDGVVYGATIMGHAEQKMIVPHNWFGRTLMRFYNRKGAFGNVEDTYAGLEESLKKHFEEVVELKVVGKVALFVARTPIVESA</sequence>
<protein>
    <recommendedName>
        <fullName evidence="2">Methyltransferase type 12 domain-containing protein</fullName>
    </recommendedName>
</protein>